<dbReference type="GO" id="GO:0004850">
    <property type="term" value="F:uridine phosphorylase activity"/>
    <property type="evidence" value="ECO:0007669"/>
    <property type="project" value="UniProtKB-EC"/>
</dbReference>
<dbReference type="Gene3D" id="3.40.50.1580">
    <property type="entry name" value="Nucleoside phosphorylase domain"/>
    <property type="match status" value="1"/>
</dbReference>
<feature type="binding site" evidence="4">
    <location>
        <position position="76"/>
    </location>
    <ligand>
        <name>phosphate</name>
        <dbReference type="ChEBI" id="CHEBI:43474"/>
    </ligand>
</feature>
<feature type="binding site" evidence="4">
    <location>
        <position position="202"/>
    </location>
    <ligand>
        <name>substrate</name>
    </ligand>
</feature>
<evidence type="ECO:0000259" key="6">
    <source>
        <dbReference type="Pfam" id="PF01048"/>
    </source>
</evidence>
<evidence type="ECO:0000256" key="5">
    <source>
        <dbReference type="RuleBase" id="RU361131"/>
    </source>
</evidence>
<protein>
    <recommendedName>
        <fullName evidence="5">Uridine phosphorylase</fullName>
        <ecNumber evidence="5">2.4.2.3</ecNumber>
    </recommendedName>
</protein>
<dbReference type="GO" id="GO:0006218">
    <property type="term" value="P:uridine catabolic process"/>
    <property type="evidence" value="ECO:0007669"/>
    <property type="project" value="TreeGrafter"/>
</dbReference>
<dbReference type="UniPathway" id="UPA00574">
    <property type="reaction ID" value="UER00633"/>
</dbReference>
<comment type="similarity">
    <text evidence="1 5">Belongs to the PNP/UDP phosphorylase family.</text>
</comment>
<dbReference type="InParanoid" id="A0A7M7KDA1"/>
<comment type="function">
    <text evidence="5">Catalyzes the reversible phosphorylytic cleavage of uridine to uracil and ribose-1-phosphate which can then be utilized as carbon and energy sources or in the rescue of pyrimidine bases for nucleotide synthesis. Shows broad substrate specificity and can also accept deoxyuridine and other analogous compounds.</text>
</comment>
<feature type="domain" description="Nucleoside phosphorylase" evidence="6">
    <location>
        <begin position="40"/>
        <end position="263"/>
    </location>
</feature>
<evidence type="ECO:0000256" key="1">
    <source>
        <dbReference type="ARBA" id="ARBA00010456"/>
    </source>
</evidence>
<evidence type="ECO:0000313" key="7">
    <source>
        <dbReference type="EnsemblMetazoa" id="XP_022661544"/>
    </source>
</evidence>
<accession>A0A7M7KDA1</accession>
<keyword evidence="8" id="KW-1185">Reference proteome</keyword>
<dbReference type="InterPro" id="IPR010059">
    <property type="entry name" value="Uridine_phosphorylase_euk"/>
</dbReference>
<comment type="catalytic activity">
    <reaction evidence="5">
        <text>uridine + phosphate = alpha-D-ribose 1-phosphate + uracil</text>
        <dbReference type="Rhea" id="RHEA:24388"/>
        <dbReference type="ChEBI" id="CHEBI:16704"/>
        <dbReference type="ChEBI" id="CHEBI:17568"/>
        <dbReference type="ChEBI" id="CHEBI:43474"/>
        <dbReference type="ChEBI" id="CHEBI:57720"/>
        <dbReference type="EC" id="2.4.2.3"/>
    </reaction>
</comment>
<dbReference type="PANTHER" id="PTHR43691:SF11">
    <property type="entry name" value="FI09636P-RELATED"/>
    <property type="match status" value="1"/>
</dbReference>
<dbReference type="Pfam" id="PF01048">
    <property type="entry name" value="PNP_UDP_1"/>
    <property type="match status" value="1"/>
</dbReference>
<feature type="binding site" evidence="4">
    <location>
        <begin position="120"/>
        <end position="123"/>
    </location>
    <ligand>
        <name>phosphate</name>
        <dbReference type="ChEBI" id="CHEBI:43474"/>
    </ligand>
</feature>
<dbReference type="OrthoDB" id="204058at2759"/>
<feature type="binding site" evidence="4">
    <location>
        <position position="200"/>
    </location>
    <ligand>
        <name>substrate</name>
    </ligand>
</feature>
<dbReference type="OMA" id="AFCEYEE"/>
<dbReference type="GO" id="GO:0005829">
    <property type="term" value="C:cytosol"/>
    <property type="evidence" value="ECO:0007669"/>
    <property type="project" value="TreeGrafter"/>
</dbReference>
<dbReference type="EnsemblMetazoa" id="XM_022805809">
    <property type="protein sequence ID" value="XP_022661544"/>
    <property type="gene ID" value="LOC111250478"/>
</dbReference>
<evidence type="ECO:0000256" key="2">
    <source>
        <dbReference type="ARBA" id="ARBA00022676"/>
    </source>
</evidence>
<dbReference type="GO" id="GO:0044206">
    <property type="term" value="P:UMP salvage"/>
    <property type="evidence" value="ECO:0007669"/>
    <property type="project" value="UniProtKB-UniPathway"/>
</dbReference>
<dbReference type="SUPFAM" id="SSF53167">
    <property type="entry name" value="Purine and uridine phosphorylases"/>
    <property type="match status" value="1"/>
</dbReference>
<sequence>MADGVELQNPHLDYLETDYLYHLGLSTKDDLEKLFSDVRFVCMGGTSQRMLRFAEHMKRLLNVNHKVQDLTGHGSRFSIFKIGPVLSASHGMGCPSFSILLHELLKLLKYAKCRNITMIRLGTSGGVGVAGGTVVVSTGVVDDLLRENHHFHILGEVVARPCTLDEKLAETITTHGLEMFPDIPIINGKTMCATDFYESQGRLDGAFCHYDYSRKIQFLQKLQALGVRNIEMEASLFAAMCAHARVPAALVCVTMLNRLESDQMPGDEKLHLQWQDRPLKVVGGYISKVLRGN</sequence>
<evidence type="ECO:0000256" key="3">
    <source>
        <dbReference type="ARBA" id="ARBA00022679"/>
    </source>
</evidence>
<dbReference type="PANTHER" id="PTHR43691">
    <property type="entry name" value="URIDINE PHOSPHORYLASE"/>
    <property type="match status" value="1"/>
</dbReference>
<dbReference type="InterPro" id="IPR035994">
    <property type="entry name" value="Nucleoside_phosphorylase_sf"/>
</dbReference>
<name>A0A7M7KDA1_VARDE</name>
<dbReference type="RefSeq" id="XP_022661544.1">
    <property type="nucleotide sequence ID" value="XM_022805809.1"/>
</dbReference>
<dbReference type="InterPro" id="IPR018016">
    <property type="entry name" value="Nucleoside_phosphorylase_CS"/>
</dbReference>
<dbReference type="KEGG" id="vde:111250478"/>
<dbReference type="EC" id="2.4.2.3" evidence="5"/>
<evidence type="ECO:0000256" key="4">
    <source>
        <dbReference type="PIRSR" id="PIRSR610059-50"/>
    </source>
</evidence>
<dbReference type="Proteomes" id="UP000594260">
    <property type="component" value="Unplaced"/>
</dbReference>
<dbReference type="InterPro" id="IPR000845">
    <property type="entry name" value="Nucleoside_phosphorylase_d"/>
</dbReference>
<keyword evidence="2 5" id="KW-0328">Glycosyltransferase</keyword>
<keyword evidence="3 5" id="KW-0808">Transferase</keyword>
<dbReference type="NCBIfam" id="TIGR01719">
    <property type="entry name" value="euk_UDPppase"/>
    <property type="match status" value="1"/>
</dbReference>
<dbReference type="GeneID" id="111250478"/>
<organism evidence="7 8">
    <name type="scientific">Varroa destructor</name>
    <name type="common">Honeybee mite</name>
    <dbReference type="NCBI Taxonomy" id="109461"/>
    <lineage>
        <taxon>Eukaryota</taxon>
        <taxon>Metazoa</taxon>
        <taxon>Ecdysozoa</taxon>
        <taxon>Arthropoda</taxon>
        <taxon>Chelicerata</taxon>
        <taxon>Arachnida</taxon>
        <taxon>Acari</taxon>
        <taxon>Parasitiformes</taxon>
        <taxon>Mesostigmata</taxon>
        <taxon>Gamasina</taxon>
        <taxon>Dermanyssoidea</taxon>
        <taxon>Varroidae</taxon>
        <taxon>Varroa</taxon>
    </lineage>
</organism>
<proteinExistence type="inferred from homology"/>
<reference evidence="7" key="1">
    <citation type="submission" date="2021-01" db="UniProtKB">
        <authorList>
            <consortium name="EnsemblMetazoa"/>
        </authorList>
    </citation>
    <scope>IDENTIFICATION</scope>
</reference>
<comment type="pathway">
    <text evidence="5">Pyrimidine metabolism; UMP biosynthesis via salvage pathway; uracil from uridine (phosphorylase route): step 1/1.</text>
</comment>
<dbReference type="AlphaFoldDB" id="A0A7M7KDA1"/>
<evidence type="ECO:0000313" key="8">
    <source>
        <dbReference type="Proteomes" id="UP000594260"/>
    </source>
</evidence>
<dbReference type="PROSITE" id="PS01232">
    <property type="entry name" value="PNP_UDP_1"/>
    <property type="match status" value="1"/>
</dbReference>
<dbReference type="GO" id="GO:0009166">
    <property type="term" value="P:nucleotide catabolic process"/>
    <property type="evidence" value="ECO:0007669"/>
    <property type="project" value="InterPro"/>
</dbReference>